<comment type="caution">
    <text evidence="1">The sequence shown here is derived from an EMBL/GenBank/DDBJ whole genome shotgun (WGS) entry which is preliminary data.</text>
</comment>
<protein>
    <submittedName>
        <fullName evidence="1">Uncharacterized protein</fullName>
    </submittedName>
</protein>
<organism evidence="1 2">
    <name type="scientific">Coemansia nantahalensis</name>
    <dbReference type="NCBI Taxonomy" id="2789366"/>
    <lineage>
        <taxon>Eukaryota</taxon>
        <taxon>Fungi</taxon>
        <taxon>Fungi incertae sedis</taxon>
        <taxon>Zoopagomycota</taxon>
        <taxon>Kickxellomycotina</taxon>
        <taxon>Kickxellomycetes</taxon>
        <taxon>Kickxellales</taxon>
        <taxon>Kickxellaceae</taxon>
        <taxon>Coemansia</taxon>
    </lineage>
</organism>
<sequence length="156" mass="16963">YFYTFTKVSDAYSMARLMSVSWYSPSVLAVTNFLVFLTDSAVLQVIKEVRLAIASRFRAKRKSGSSDDLSDSQLKAGKRPGVTIKESKPKTSSGDEYSIDSADLEIPHAGATDPTYTSSALEHGRYHAAALFGLEEDAITRRVRGGADAQSLLGDM</sequence>
<gene>
    <name evidence="1" type="ORF">IWQ57_006097</name>
</gene>
<name>A0ACC1JL75_9FUNG</name>
<reference evidence="1" key="1">
    <citation type="submission" date="2022-07" db="EMBL/GenBank/DDBJ databases">
        <title>Phylogenomic reconstructions and comparative analyses of Kickxellomycotina fungi.</title>
        <authorList>
            <person name="Reynolds N.K."/>
            <person name="Stajich J.E."/>
            <person name="Barry K."/>
            <person name="Grigoriev I.V."/>
            <person name="Crous P."/>
            <person name="Smith M.E."/>
        </authorList>
    </citation>
    <scope>NUCLEOTIDE SEQUENCE</scope>
    <source>
        <strain evidence="1">CBS 109366</strain>
    </source>
</reference>
<dbReference type="Proteomes" id="UP001140234">
    <property type="component" value="Unassembled WGS sequence"/>
</dbReference>
<dbReference type="EMBL" id="JANBUJ010003272">
    <property type="protein sequence ID" value="KAJ2761264.1"/>
    <property type="molecule type" value="Genomic_DNA"/>
</dbReference>
<keyword evidence="2" id="KW-1185">Reference proteome</keyword>
<accession>A0ACC1JL75</accession>
<evidence type="ECO:0000313" key="2">
    <source>
        <dbReference type="Proteomes" id="UP001140234"/>
    </source>
</evidence>
<proteinExistence type="predicted"/>
<feature type="non-terminal residue" evidence="1">
    <location>
        <position position="1"/>
    </location>
</feature>
<evidence type="ECO:0000313" key="1">
    <source>
        <dbReference type="EMBL" id="KAJ2761264.1"/>
    </source>
</evidence>